<dbReference type="SUPFAM" id="SSF50156">
    <property type="entry name" value="PDZ domain-like"/>
    <property type="match status" value="1"/>
</dbReference>
<evidence type="ECO:0000313" key="4">
    <source>
        <dbReference type="Proteomes" id="UP000663887"/>
    </source>
</evidence>
<evidence type="ECO:0000313" key="2">
    <source>
        <dbReference type="EMBL" id="CAF2083802.1"/>
    </source>
</evidence>
<dbReference type="Gene3D" id="2.30.42.10">
    <property type="match status" value="1"/>
</dbReference>
<sequence>MSCIGSCGCSKLNYLICGAKNFSSTNKKKKSTLRQATIINDVNSNKKVINQHESSSMNFNEQNNINIRSSYDTLRQDNSQQTIFECNKNNQKMINYSMDDRLFHRACSTLNNEIIIKHVILHRNNPNERLGLTLCYGITSTSIINICIEQVEKKSIADCQGKLQCGDQIIKINNYPVTNRDQAINLVNGASTIILQIIRRQSIQTNHRSIDKKCFNQFKGLKKKSVSLSCLIFEHCTGYRQSHLYSEQIQYRRCLSLNDLENCSIIEEKFDNKRPIIKDFLHSEIEFDRKQSNEKSIIKPLSFNNHNEKIIERYFTYLKENFNHSDTGKYRFNKNKQCNSNPLRYPKNQDIKEKTRLLIRKDDRSISLLKQSRCSIKAQRRKKQYQRSNIYEKRTNFSQENSIESITEDYNLLNRIFLHENQQELKEKPYLAIKYQQESISEKEKLKTILQQHRIDHHLTFPSTQEYLSTMIV</sequence>
<reference evidence="2" key="1">
    <citation type="submission" date="2021-02" db="EMBL/GenBank/DDBJ databases">
        <authorList>
            <person name="Nowell W R."/>
        </authorList>
    </citation>
    <scope>NUCLEOTIDE SEQUENCE</scope>
</reference>
<dbReference type="PROSITE" id="PS50106">
    <property type="entry name" value="PDZ"/>
    <property type="match status" value="1"/>
</dbReference>
<feature type="domain" description="PDZ" evidence="1">
    <location>
        <begin position="118"/>
        <end position="201"/>
    </location>
</feature>
<dbReference type="SMART" id="SM00228">
    <property type="entry name" value="PDZ"/>
    <property type="match status" value="1"/>
</dbReference>
<evidence type="ECO:0000259" key="1">
    <source>
        <dbReference type="PROSITE" id="PS50106"/>
    </source>
</evidence>
<dbReference type="InterPro" id="IPR036034">
    <property type="entry name" value="PDZ_sf"/>
</dbReference>
<comment type="caution">
    <text evidence="2">The sequence shown here is derived from an EMBL/GenBank/DDBJ whole genome shotgun (WGS) entry which is preliminary data.</text>
</comment>
<dbReference type="EMBL" id="CAJNRG010006248">
    <property type="protein sequence ID" value="CAF2083802.1"/>
    <property type="molecule type" value="Genomic_DNA"/>
</dbReference>
<evidence type="ECO:0000313" key="3">
    <source>
        <dbReference type="EMBL" id="CAF2085727.1"/>
    </source>
</evidence>
<proteinExistence type="predicted"/>
<dbReference type="Proteomes" id="UP000663856">
    <property type="component" value="Unassembled WGS sequence"/>
</dbReference>
<dbReference type="AlphaFoldDB" id="A0A816SDC2"/>
<dbReference type="Proteomes" id="UP000663887">
    <property type="component" value="Unassembled WGS sequence"/>
</dbReference>
<dbReference type="Pfam" id="PF00595">
    <property type="entry name" value="PDZ"/>
    <property type="match status" value="1"/>
</dbReference>
<dbReference type="EMBL" id="CAJNRF010006866">
    <property type="protein sequence ID" value="CAF2085727.1"/>
    <property type="molecule type" value="Genomic_DNA"/>
</dbReference>
<dbReference type="InterPro" id="IPR001478">
    <property type="entry name" value="PDZ"/>
</dbReference>
<accession>A0A816SDC2</accession>
<protein>
    <recommendedName>
        <fullName evidence="1">PDZ domain-containing protein</fullName>
    </recommendedName>
</protein>
<organism evidence="2 4">
    <name type="scientific">Rotaria magnacalcarata</name>
    <dbReference type="NCBI Taxonomy" id="392030"/>
    <lineage>
        <taxon>Eukaryota</taxon>
        <taxon>Metazoa</taxon>
        <taxon>Spiralia</taxon>
        <taxon>Gnathifera</taxon>
        <taxon>Rotifera</taxon>
        <taxon>Eurotatoria</taxon>
        <taxon>Bdelloidea</taxon>
        <taxon>Philodinida</taxon>
        <taxon>Philodinidae</taxon>
        <taxon>Rotaria</taxon>
    </lineage>
</organism>
<gene>
    <name evidence="3" type="ORF">WKI299_LOCUS17101</name>
    <name evidence="2" type="ORF">XDN619_LOCUS15255</name>
</gene>
<name>A0A816SDC2_9BILA</name>